<dbReference type="EMBL" id="JAOQJZ010000003">
    <property type="protein sequence ID" value="MCU6705146.1"/>
    <property type="molecule type" value="Genomic_DNA"/>
</dbReference>
<accession>A0AAE3IFA0</accession>
<organism evidence="3 4">
    <name type="scientific">Hominimerdicola aceti</name>
    <dbReference type="NCBI Taxonomy" id="2981726"/>
    <lineage>
        <taxon>Bacteria</taxon>
        <taxon>Bacillati</taxon>
        <taxon>Bacillota</taxon>
        <taxon>Clostridia</taxon>
        <taxon>Eubacteriales</taxon>
        <taxon>Oscillospiraceae</taxon>
        <taxon>Hominimerdicola</taxon>
    </lineage>
</organism>
<dbReference type="PROSITE" id="PS50887">
    <property type="entry name" value="GGDEF"/>
    <property type="match status" value="1"/>
</dbReference>
<dbReference type="NCBIfam" id="TIGR00254">
    <property type="entry name" value="GGDEF"/>
    <property type="match status" value="1"/>
</dbReference>
<sequence>MEIPAKTYNEKFESFLKILESDDRFDNVCKNFLESICSALYVNAATVTVSGYENSEPLSYELIADTHKYTVFAFDKEFNRNRYNAMKKALMQTGIHVADKAHPNGDAEEISLRGVVYPCSLTCAVKDTNKYVAYFNLLSFDPERVWSPEEIQLASRLTYILSGMLHTRRAAEHAESTTRTLTDVMDNMNSYVLAVAQDSGEIVFASKSFEQYLGKLVGKKESDVFSKTWCELPTHKEGMLFGGDYYSEIMNKWFNVSEKLIKWHDGRTIRLCTLNDISEKINYERVIEKQVFYDNLTGLPNRLSLDKSIQGIIESDENSTVMLIDLDNFKNINDSYGHNNGDRLLKEIGNFFEDFAQKNKKLSVFRFGSDEFVVLLRDQDQAEIDEICKIIHDKFNTEWQIANSTCYCTCSMGVAKFPKLDDTVNTVLKRIDLAISYAKKQGKNCTINYNETIGRILSRQIDLERLMHRDITNGFAHFTAYYQPIFSSSEKKLVGCEALMRWNPPEFGQVSPAEFIPMAERLGYINLLGENIIRITGRQCKKWADAGLDLRMNINLSVGQIIEPDFLDKIDTLFDETGAPPEKICFEVTESLAIHDMEKMKELLKHITDKGVKIALDDFGTGYSSLNCIKEMPLNTIKIDKSFIDDIAKNPDTAVFVKMIVNLSHDLHIAVCAEGVEEQVQFDILRDLETDVIQGYYFGRPMPSDKFEEKFLSEKLKINK</sequence>
<dbReference type="CDD" id="cd01948">
    <property type="entry name" value="EAL"/>
    <property type="match status" value="1"/>
</dbReference>
<gene>
    <name evidence="3" type="ORF">OCV57_04300</name>
</gene>
<keyword evidence="4" id="KW-1185">Reference proteome</keyword>
<dbReference type="CDD" id="cd01949">
    <property type="entry name" value="GGDEF"/>
    <property type="match status" value="1"/>
</dbReference>
<dbReference type="PANTHER" id="PTHR33121">
    <property type="entry name" value="CYCLIC DI-GMP PHOSPHODIESTERASE PDEF"/>
    <property type="match status" value="1"/>
</dbReference>
<dbReference type="PROSITE" id="PS50883">
    <property type="entry name" value="EAL"/>
    <property type="match status" value="1"/>
</dbReference>
<dbReference type="InterPro" id="IPR050706">
    <property type="entry name" value="Cyclic-di-GMP_PDE-like"/>
</dbReference>
<dbReference type="InterPro" id="IPR000160">
    <property type="entry name" value="GGDEF_dom"/>
</dbReference>
<evidence type="ECO:0000259" key="1">
    <source>
        <dbReference type="PROSITE" id="PS50883"/>
    </source>
</evidence>
<evidence type="ECO:0000259" key="2">
    <source>
        <dbReference type="PROSITE" id="PS50887"/>
    </source>
</evidence>
<dbReference type="SUPFAM" id="SSF141868">
    <property type="entry name" value="EAL domain-like"/>
    <property type="match status" value="1"/>
</dbReference>
<name>A0AAE3IFA0_9FIRM</name>
<feature type="domain" description="GGDEF" evidence="2">
    <location>
        <begin position="317"/>
        <end position="451"/>
    </location>
</feature>
<dbReference type="SUPFAM" id="SSF55073">
    <property type="entry name" value="Nucleotide cyclase"/>
    <property type="match status" value="1"/>
</dbReference>
<evidence type="ECO:0000313" key="4">
    <source>
        <dbReference type="Proteomes" id="UP001208131"/>
    </source>
</evidence>
<dbReference type="Pfam" id="PF00990">
    <property type="entry name" value="GGDEF"/>
    <property type="match status" value="1"/>
</dbReference>
<dbReference type="Pfam" id="PF00563">
    <property type="entry name" value="EAL"/>
    <property type="match status" value="1"/>
</dbReference>
<dbReference type="AlphaFoldDB" id="A0AAE3IFA0"/>
<evidence type="ECO:0000313" key="3">
    <source>
        <dbReference type="EMBL" id="MCU6705146.1"/>
    </source>
</evidence>
<dbReference type="InterPro" id="IPR043128">
    <property type="entry name" value="Rev_trsase/Diguanyl_cyclase"/>
</dbReference>
<dbReference type="Gene3D" id="3.20.20.450">
    <property type="entry name" value="EAL domain"/>
    <property type="match status" value="1"/>
</dbReference>
<reference evidence="3 4" key="1">
    <citation type="journal article" date="2021" name="ISME Commun">
        <title>Automated analysis of genomic sequences facilitates high-throughput and comprehensive description of bacteria.</title>
        <authorList>
            <person name="Hitch T.C.A."/>
        </authorList>
    </citation>
    <scope>NUCLEOTIDE SEQUENCE [LARGE SCALE GENOMIC DNA]</scope>
    <source>
        <strain evidence="3 4">Sanger_31</strain>
    </source>
</reference>
<dbReference type="InterPro" id="IPR035919">
    <property type="entry name" value="EAL_sf"/>
</dbReference>
<comment type="caution">
    <text evidence="3">The sequence shown here is derived from an EMBL/GenBank/DDBJ whole genome shotgun (WGS) entry which is preliminary data.</text>
</comment>
<proteinExistence type="predicted"/>
<dbReference type="PANTHER" id="PTHR33121:SF70">
    <property type="entry name" value="SIGNALING PROTEIN YKOW"/>
    <property type="match status" value="1"/>
</dbReference>
<dbReference type="GO" id="GO:0071111">
    <property type="term" value="F:cyclic-guanylate-specific phosphodiesterase activity"/>
    <property type="evidence" value="ECO:0007669"/>
    <property type="project" value="InterPro"/>
</dbReference>
<dbReference type="RefSeq" id="WP_267300562.1">
    <property type="nucleotide sequence ID" value="NZ_JAOQJZ010000003.1"/>
</dbReference>
<dbReference type="SMART" id="SM00052">
    <property type="entry name" value="EAL"/>
    <property type="match status" value="1"/>
</dbReference>
<dbReference type="SMART" id="SM00267">
    <property type="entry name" value="GGDEF"/>
    <property type="match status" value="1"/>
</dbReference>
<dbReference type="Proteomes" id="UP001208131">
    <property type="component" value="Unassembled WGS sequence"/>
</dbReference>
<dbReference type="InterPro" id="IPR001633">
    <property type="entry name" value="EAL_dom"/>
</dbReference>
<dbReference type="InterPro" id="IPR029787">
    <property type="entry name" value="Nucleotide_cyclase"/>
</dbReference>
<protein>
    <submittedName>
        <fullName evidence="3">Bifunctional diguanylate cyclase/phosphodiesterase</fullName>
    </submittedName>
</protein>
<dbReference type="Gene3D" id="3.30.70.270">
    <property type="match status" value="1"/>
</dbReference>
<feature type="domain" description="EAL" evidence="1">
    <location>
        <begin position="460"/>
        <end position="715"/>
    </location>
</feature>